<feature type="transmembrane region" description="Helical" evidence="5">
    <location>
        <begin position="163"/>
        <end position="184"/>
    </location>
</feature>
<reference evidence="7 8" key="1">
    <citation type="submission" date="2020-08" db="EMBL/GenBank/DDBJ databases">
        <title>Genome public.</title>
        <authorList>
            <person name="Liu C."/>
            <person name="Sun Q."/>
        </authorList>
    </citation>
    <scope>NUCLEOTIDE SEQUENCE [LARGE SCALE GENOMIC DNA]</scope>
    <source>
        <strain evidence="7 8">M2</strain>
    </source>
</reference>
<evidence type="ECO:0000259" key="6">
    <source>
        <dbReference type="Pfam" id="PF06271"/>
    </source>
</evidence>
<sequence length="352" mass="40001">MSMFFADAPEMQTLSAPFPWRRYFARKFDFALYGLLWSLAAQWGLRLNIGGLYAMLNVLSIMVGVVLMVVIEPFLLHFWGTTPGKWLFGMEIRTPNGEKLAIRTGFYRTWQVFTGGMGWVIPIWSWYRLYKSYQAITAGEPPWDIDNGCHIVMHERKTKWYRVLAFLFAWLLVLAAEVGISLYADLPRNTGRLTFAQYVDNCNNVLKYHELGRSMLPDGSLGQGWDSEGGIITIDSATYTPEVTAETDADGYVTAVELHIDTDDVVIGTGTDVKEMLYYGYALPHEKKTMLAMTDEMLQNTEDFTATLGSLTITQKVTFENCTVIGEGENRIYWPEEGKTGHYTMDLRIAEN</sequence>
<evidence type="ECO:0000256" key="1">
    <source>
        <dbReference type="ARBA" id="ARBA00004141"/>
    </source>
</evidence>
<keyword evidence="3 5" id="KW-1133">Transmembrane helix</keyword>
<accession>A0ABR7GL25</accession>
<feature type="transmembrane region" description="Helical" evidence="5">
    <location>
        <begin position="51"/>
        <end position="71"/>
    </location>
</feature>
<organism evidence="7 8">
    <name type="scientific">Agathobaculum hominis</name>
    <dbReference type="NCBI Taxonomy" id="2763014"/>
    <lineage>
        <taxon>Bacteria</taxon>
        <taxon>Bacillati</taxon>
        <taxon>Bacillota</taxon>
        <taxon>Clostridia</taxon>
        <taxon>Eubacteriales</taxon>
        <taxon>Butyricicoccaceae</taxon>
        <taxon>Agathobaculum</taxon>
    </lineage>
</organism>
<gene>
    <name evidence="7" type="ORF">H8S02_03250</name>
</gene>
<keyword evidence="2 5" id="KW-0812">Transmembrane</keyword>
<protein>
    <submittedName>
        <fullName evidence="7">RDD family protein</fullName>
    </submittedName>
</protein>
<evidence type="ECO:0000256" key="4">
    <source>
        <dbReference type="ARBA" id="ARBA00023136"/>
    </source>
</evidence>
<evidence type="ECO:0000313" key="7">
    <source>
        <dbReference type="EMBL" id="MBC5694966.1"/>
    </source>
</evidence>
<evidence type="ECO:0000256" key="5">
    <source>
        <dbReference type="SAM" id="Phobius"/>
    </source>
</evidence>
<evidence type="ECO:0000256" key="2">
    <source>
        <dbReference type="ARBA" id="ARBA00022692"/>
    </source>
</evidence>
<dbReference type="RefSeq" id="WP_186969277.1">
    <property type="nucleotide sequence ID" value="NZ_JACOPK010000002.1"/>
</dbReference>
<dbReference type="EMBL" id="JACOPK010000002">
    <property type="protein sequence ID" value="MBC5694966.1"/>
    <property type="molecule type" value="Genomic_DNA"/>
</dbReference>
<name>A0ABR7GL25_9FIRM</name>
<dbReference type="Proteomes" id="UP000641741">
    <property type="component" value="Unassembled WGS sequence"/>
</dbReference>
<proteinExistence type="predicted"/>
<dbReference type="Pfam" id="PF06271">
    <property type="entry name" value="RDD"/>
    <property type="match status" value="1"/>
</dbReference>
<keyword evidence="4 5" id="KW-0472">Membrane</keyword>
<feature type="transmembrane region" description="Helical" evidence="5">
    <location>
        <begin position="28"/>
        <end position="45"/>
    </location>
</feature>
<dbReference type="InterPro" id="IPR010432">
    <property type="entry name" value="RDD"/>
</dbReference>
<feature type="domain" description="RDD" evidence="6">
    <location>
        <begin position="17"/>
        <end position="115"/>
    </location>
</feature>
<evidence type="ECO:0000256" key="3">
    <source>
        <dbReference type="ARBA" id="ARBA00022989"/>
    </source>
</evidence>
<comment type="caution">
    <text evidence="7">The sequence shown here is derived from an EMBL/GenBank/DDBJ whole genome shotgun (WGS) entry which is preliminary data.</text>
</comment>
<keyword evidence="8" id="KW-1185">Reference proteome</keyword>
<evidence type="ECO:0000313" key="8">
    <source>
        <dbReference type="Proteomes" id="UP000641741"/>
    </source>
</evidence>
<comment type="subcellular location">
    <subcellularLocation>
        <location evidence="1">Membrane</location>
        <topology evidence="1">Multi-pass membrane protein</topology>
    </subcellularLocation>
</comment>